<evidence type="ECO:0000256" key="6">
    <source>
        <dbReference type="ARBA" id="ARBA00054155"/>
    </source>
</evidence>
<dbReference type="GO" id="GO:0005737">
    <property type="term" value="C:cytoplasm"/>
    <property type="evidence" value="ECO:0007669"/>
    <property type="project" value="TreeGrafter"/>
</dbReference>
<dbReference type="InterPro" id="IPR018201">
    <property type="entry name" value="Ketoacyl_synth_AS"/>
</dbReference>
<dbReference type="Gene3D" id="3.40.50.720">
    <property type="entry name" value="NAD(P)-binding Rossmann-like Domain"/>
    <property type="match status" value="1"/>
</dbReference>
<dbReference type="InterPro" id="IPR042104">
    <property type="entry name" value="PKS_dehydratase_sf"/>
</dbReference>
<evidence type="ECO:0000259" key="8">
    <source>
        <dbReference type="PROSITE" id="PS50075"/>
    </source>
</evidence>
<dbReference type="InterPro" id="IPR020841">
    <property type="entry name" value="PKS_Beta-ketoAc_synthase_dom"/>
</dbReference>
<dbReference type="GO" id="GO:0031177">
    <property type="term" value="F:phosphopantetheine binding"/>
    <property type="evidence" value="ECO:0007669"/>
    <property type="project" value="InterPro"/>
</dbReference>
<name>A0A974XXI8_9GAMM</name>
<feature type="active site" description="Proton acceptor; for dehydratase activity" evidence="7">
    <location>
        <position position="816"/>
    </location>
</feature>
<dbReference type="GO" id="GO:0071770">
    <property type="term" value="P:DIM/DIP cell wall layer assembly"/>
    <property type="evidence" value="ECO:0007669"/>
    <property type="project" value="TreeGrafter"/>
</dbReference>
<evidence type="ECO:0000313" key="11">
    <source>
        <dbReference type="EMBL" id="QSX77637.1"/>
    </source>
</evidence>
<dbReference type="SUPFAM" id="SSF53901">
    <property type="entry name" value="Thiolase-like"/>
    <property type="match status" value="1"/>
</dbReference>
<dbReference type="Gene3D" id="3.40.47.10">
    <property type="match status" value="1"/>
</dbReference>
<dbReference type="InterPro" id="IPR036291">
    <property type="entry name" value="NAD(P)-bd_dom_sf"/>
</dbReference>
<dbReference type="InterPro" id="IPR050091">
    <property type="entry name" value="PKS_NRPS_Biosynth_Enz"/>
</dbReference>
<dbReference type="SMART" id="SM00825">
    <property type="entry name" value="PKS_KS"/>
    <property type="match status" value="1"/>
</dbReference>
<dbReference type="Pfam" id="PF16197">
    <property type="entry name" value="KAsynt_C_assoc"/>
    <property type="match status" value="1"/>
</dbReference>
<dbReference type="EMBL" id="CP071518">
    <property type="protein sequence ID" value="QSX77637.1"/>
    <property type="molecule type" value="Genomic_DNA"/>
</dbReference>
<dbReference type="PROSITE" id="PS52019">
    <property type="entry name" value="PKS_MFAS_DH"/>
    <property type="match status" value="1"/>
</dbReference>
<dbReference type="InterPro" id="IPR032821">
    <property type="entry name" value="PKS_assoc"/>
</dbReference>
<dbReference type="CDD" id="cd08955">
    <property type="entry name" value="KR_2_FAS_SDR_x"/>
    <property type="match status" value="1"/>
</dbReference>
<dbReference type="SMART" id="SM00823">
    <property type="entry name" value="PKS_PP"/>
    <property type="match status" value="1"/>
</dbReference>
<evidence type="ECO:0000259" key="9">
    <source>
        <dbReference type="PROSITE" id="PS52004"/>
    </source>
</evidence>
<dbReference type="InterPro" id="IPR014031">
    <property type="entry name" value="Ketoacyl_synth_C"/>
</dbReference>
<dbReference type="Pfam" id="PF21089">
    <property type="entry name" value="PKS_DH_N"/>
    <property type="match status" value="1"/>
</dbReference>
<keyword evidence="4" id="KW-0597">Phosphoprotein</keyword>
<dbReference type="PROSITE" id="PS00012">
    <property type="entry name" value="PHOSPHOPANTETHEINE"/>
    <property type="match status" value="1"/>
</dbReference>
<dbReference type="GO" id="GO:0005886">
    <property type="term" value="C:plasma membrane"/>
    <property type="evidence" value="ECO:0007669"/>
    <property type="project" value="TreeGrafter"/>
</dbReference>
<dbReference type="InterPro" id="IPR006162">
    <property type="entry name" value="Ppantetheine_attach_site"/>
</dbReference>
<dbReference type="FunFam" id="3.40.47.10:FF:000019">
    <property type="entry name" value="Polyketide synthase type I"/>
    <property type="match status" value="1"/>
</dbReference>
<dbReference type="Gene3D" id="3.10.129.110">
    <property type="entry name" value="Polyketide synthase dehydratase"/>
    <property type="match status" value="1"/>
</dbReference>
<evidence type="ECO:0000256" key="3">
    <source>
        <dbReference type="ARBA" id="ARBA00022450"/>
    </source>
</evidence>
<dbReference type="Pfam" id="PF00550">
    <property type="entry name" value="PP-binding"/>
    <property type="match status" value="1"/>
</dbReference>
<dbReference type="Pfam" id="PF08659">
    <property type="entry name" value="KR"/>
    <property type="match status" value="1"/>
</dbReference>
<organism evidence="11 12">
    <name type="scientific">Agrilutibacter solisilvae</name>
    <dbReference type="NCBI Taxonomy" id="2763317"/>
    <lineage>
        <taxon>Bacteria</taxon>
        <taxon>Pseudomonadati</taxon>
        <taxon>Pseudomonadota</taxon>
        <taxon>Gammaproteobacteria</taxon>
        <taxon>Lysobacterales</taxon>
        <taxon>Lysobacteraceae</taxon>
        <taxon>Agrilutibacter</taxon>
    </lineage>
</organism>
<dbReference type="PROSITE" id="PS52004">
    <property type="entry name" value="KS3_2"/>
    <property type="match status" value="1"/>
</dbReference>
<dbReference type="InterPro" id="IPR057326">
    <property type="entry name" value="KR_dom"/>
</dbReference>
<dbReference type="InterPro" id="IPR049900">
    <property type="entry name" value="PKS_mFAS_DH"/>
</dbReference>
<feature type="domain" description="Ketosynthase family 3 (KS3)" evidence="9">
    <location>
        <begin position="6"/>
        <end position="430"/>
    </location>
</feature>
<dbReference type="InterPro" id="IPR020806">
    <property type="entry name" value="PKS_PP-bd"/>
</dbReference>
<evidence type="ECO:0000256" key="4">
    <source>
        <dbReference type="ARBA" id="ARBA00022553"/>
    </source>
</evidence>
<dbReference type="Gene3D" id="1.10.1200.10">
    <property type="entry name" value="ACP-like"/>
    <property type="match status" value="1"/>
</dbReference>
<keyword evidence="3" id="KW-0596">Phosphopantetheine</keyword>
<dbReference type="CDD" id="cd00833">
    <property type="entry name" value="PKS"/>
    <property type="match status" value="1"/>
</dbReference>
<feature type="domain" description="Carrier" evidence="8">
    <location>
        <begin position="1573"/>
        <end position="1650"/>
    </location>
</feature>
<gene>
    <name evidence="11" type="ORF">I8J32_012910</name>
</gene>
<evidence type="ECO:0000256" key="2">
    <source>
        <dbReference type="ARBA" id="ARBA00006484"/>
    </source>
</evidence>
<dbReference type="RefSeq" id="WP_200612847.1">
    <property type="nucleotide sequence ID" value="NZ_CP071518.1"/>
</dbReference>
<evidence type="ECO:0000256" key="7">
    <source>
        <dbReference type="PROSITE-ProRule" id="PRU01363"/>
    </source>
</evidence>
<dbReference type="Pfam" id="PF14765">
    <property type="entry name" value="PS-DH"/>
    <property type="match status" value="1"/>
</dbReference>
<dbReference type="PANTHER" id="PTHR43775">
    <property type="entry name" value="FATTY ACID SYNTHASE"/>
    <property type="match status" value="1"/>
</dbReference>
<keyword evidence="5" id="KW-0808">Transferase</keyword>
<dbReference type="Pfam" id="PF00109">
    <property type="entry name" value="ketoacyl-synt"/>
    <property type="match status" value="1"/>
</dbReference>
<protein>
    <submittedName>
        <fullName evidence="11">SDR family NAD(P)-dependent oxidoreductase</fullName>
    </submittedName>
</protein>
<keyword evidence="12" id="KW-1185">Reference proteome</keyword>
<dbReference type="InterPro" id="IPR013968">
    <property type="entry name" value="PKS_KR"/>
</dbReference>
<comment type="similarity">
    <text evidence="2">Belongs to the short-chain dehydrogenases/reductases (SDR) family.</text>
</comment>
<reference evidence="11 12" key="1">
    <citation type="submission" date="2021-03" db="EMBL/GenBank/DDBJ databases">
        <title>Lysobacter sp. nov. isolated from soil of gangwondo yeongwol, south Korea.</title>
        <authorList>
            <person name="Kim K.R."/>
            <person name="Kim K.H."/>
            <person name="Jeon C.O."/>
        </authorList>
    </citation>
    <scope>NUCLEOTIDE SEQUENCE [LARGE SCALE GENOMIC DNA]</scope>
    <source>
        <strain evidence="11 12">R19</strain>
    </source>
</reference>
<feature type="region of interest" description="N-terminal hotdog fold" evidence="7">
    <location>
        <begin position="782"/>
        <end position="903"/>
    </location>
</feature>
<dbReference type="InterPro" id="IPR009081">
    <property type="entry name" value="PP-bd_ACP"/>
</dbReference>
<dbReference type="InterPro" id="IPR020807">
    <property type="entry name" value="PKS_DH"/>
</dbReference>
<evidence type="ECO:0000259" key="10">
    <source>
        <dbReference type="PROSITE" id="PS52019"/>
    </source>
</evidence>
<dbReference type="Pfam" id="PF02801">
    <property type="entry name" value="Ketoacyl-synt_C"/>
    <property type="match status" value="1"/>
</dbReference>
<dbReference type="KEGG" id="lsf:I8J32_012910"/>
<dbReference type="GO" id="GO:0004312">
    <property type="term" value="F:fatty acid synthase activity"/>
    <property type="evidence" value="ECO:0007669"/>
    <property type="project" value="TreeGrafter"/>
</dbReference>
<dbReference type="InterPro" id="IPR016039">
    <property type="entry name" value="Thiolase-like"/>
</dbReference>
<feature type="active site" description="Proton donor; for dehydratase activity" evidence="7">
    <location>
        <position position="979"/>
    </location>
</feature>
<evidence type="ECO:0000256" key="5">
    <source>
        <dbReference type="ARBA" id="ARBA00022679"/>
    </source>
</evidence>
<comment type="function">
    <text evidence="6">Involved in production of the polyketide antibiotic thailandamide.</text>
</comment>
<dbReference type="InterPro" id="IPR036736">
    <property type="entry name" value="ACP-like_sf"/>
</dbReference>
<dbReference type="SUPFAM" id="SSF51735">
    <property type="entry name" value="NAD(P)-binding Rossmann-fold domains"/>
    <property type="match status" value="2"/>
</dbReference>
<dbReference type="SMART" id="SM00822">
    <property type="entry name" value="PKS_KR"/>
    <property type="match status" value="1"/>
</dbReference>
<dbReference type="InterPro" id="IPR014030">
    <property type="entry name" value="Ketoacyl_synth_N"/>
</dbReference>
<feature type="domain" description="PKS/mFAS DH" evidence="10">
    <location>
        <begin position="782"/>
        <end position="1061"/>
    </location>
</feature>
<dbReference type="Proteomes" id="UP000639274">
    <property type="component" value="Chromosome"/>
</dbReference>
<dbReference type="GO" id="GO:0004315">
    <property type="term" value="F:3-oxoacyl-[acyl-carrier-protein] synthase activity"/>
    <property type="evidence" value="ECO:0007669"/>
    <property type="project" value="InterPro"/>
</dbReference>
<evidence type="ECO:0000256" key="1">
    <source>
        <dbReference type="ARBA" id="ARBA00005194"/>
    </source>
</evidence>
<dbReference type="GO" id="GO:0006633">
    <property type="term" value="P:fatty acid biosynthetic process"/>
    <property type="evidence" value="ECO:0007669"/>
    <property type="project" value="InterPro"/>
</dbReference>
<dbReference type="SUPFAM" id="SSF47336">
    <property type="entry name" value="ACP-like"/>
    <property type="match status" value="1"/>
</dbReference>
<dbReference type="InterPro" id="IPR049551">
    <property type="entry name" value="PKS_DH_C"/>
</dbReference>
<dbReference type="SMART" id="SM00826">
    <property type="entry name" value="PKS_DH"/>
    <property type="match status" value="1"/>
</dbReference>
<dbReference type="InterPro" id="IPR049552">
    <property type="entry name" value="PKS_DH_N"/>
</dbReference>
<dbReference type="SMART" id="SM01294">
    <property type="entry name" value="PKS_PP_betabranch"/>
    <property type="match status" value="1"/>
</dbReference>
<dbReference type="PANTHER" id="PTHR43775:SF37">
    <property type="entry name" value="SI:DKEY-61P9.11"/>
    <property type="match status" value="1"/>
</dbReference>
<dbReference type="PROSITE" id="PS50075">
    <property type="entry name" value="CARRIER"/>
    <property type="match status" value="1"/>
</dbReference>
<dbReference type="PROSITE" id="PS00606">
    <property type="entry name" value="KS3_1"/>
    <property type="match status" value="1"/>
</dbReference>
<sequence>MKRATIEPIAIVGMACRFPGAASLAEFWQLLSEGRDGVGVVPGSRWNADAVYDADPKAQGKTNTRHGGFIADIDQFDAAFFGITPREAGQMDPQQRILLELAWEALEDGGIAPATLAGTDASVFVGAMTNDYFRHQVGGEFQRIDVHTGSGGGMCMLANRLSYHFDLRGPSATVDTACSSSLVAVFQACQSLWTGQSRLALAAGVNVMLDPAINVFYTKAGLSAPDARCKTFSAAADGIGRAEGAAVVVLKPLKDALADRDPIYAMIRGGAVNHDGRSNGLTQPNRWAQEQLLRQAFQHARVDPRELQYVELHGTGTLIGDPIEANALGTVLSDNGERDACLVGSVKTNFGHLEAAAGIAGLIKVALGIAEGAVPPSLWFDEPNPHIDFDALPLRVNTRLSPWEAIDSRRVAGVSSFGLGGSNAHLVLQSAPAPRAPARRSRATGLQCLLLSARSPAALRAKAKAVMRWLQDHPDAPMPAVCATSLRRTGIHEHRLALLGDDAASMIDALSAAGMDRVHPRVLQDRYRPSQHALVLAVPELAVVDWNVLSGVAALPKAREAWTACRNVFGRRKTALPAVDALDANVRVTINDRAFRAWHFSAQYALARQMLEGAQQLEGVFADGLGQLAVLCAAGAIELTEIPDLLDAESPSLELDASFAYPMRCEFSSGCDPRGIALDHRGDGASWQLRLGRSSLCGADVVVLGPLPAFAAEGEAQFHPQPSGDGWVRVFAQLAMRHALVWRAWAEDEGFVRLPSYPWQRESYWLAPMDASPAGATPARPAPDQGDSLLGARLDAPSPAWTRTLTPTKLAYLRDHQVQGALILPGAGYVELGLAVHAAVRGTLPASLAGLEFHSALVIDPASPPAMHVSLDEAAGTYCVHSRQSAGWEVHARGHLASEADAPVRIDLPALRDLHSRHVDAQAHYADMAERGFGYGPAFQGMRELWLSADGERALAHIERPGVLGPVGEDDRLHPALFDASLQSMLATLTARGDRELYIPTGIEQLSFYRPAPASFWCHGGLRQAGQGRIEGDIVLFDDTGEVIALARGVRAQALTRGNRSDVPRADDVFLEWDWQPQSAATGSVGGNWIVMGPPARVPALAEALFPAGADGVVRVELADSYSRSGTSAFSVARNSPADIEAVLQALDGDSFAGLVYVAEEAGGAQVGGASLVPVAQHESLLALIRGLAHRGRACRLVVATQGLLAVDAVDAGAAQAMGSCGHAPMVGLLRVATNEYPQLKLRLVDAAPDVTQPALAQEILSDSPEDEVALRAAGRFIPRLRGLPSSALAARAGAIVRKDGTYLITGGYGGFGLELANWLAREGATNLVLVGRSGAVTPAALQCLRDLRAQGVSVLEARADVADEAQMAELLRNLRRDLPPLRGVFHAAAVLDDAPLDQLRPDQIARAMEAKARGAWHLHRMTQSDELDHFVLFSSIASLLGGAGQGSYAMACAYLDALARYRRLRGQPGLSLNWGALANVGMATRFGDVGRYLGGTGVLMFDPAEAMHLMASALRWPRAELGVARMDWAQWARSYPAWAASPKYAGLVAGLPPQDASMTAVRADLLALAGPARTKHIVEALATLLAQVMEAEASDIDRGVPLPSLGLDSLMAMDVVVGIEDSFGLKVPMLMLMKGTSLNQLAEHVSSSLEDATDADTVAAAPSGLVLDQLPETLDLDEAERLIARLGELADNDVERLLQQIMHAEESR</sequence>
<proteinExistence type="inferred from homology"/>
<comment type="pathway">
    <text evidence="1">Lipid metabolism; fatty acid biosynthesis.</text>
</comment>
<evidence type="ECO:0000313" key="12">
    <source>
        <dbReference type="Proteomes" id="UP000639274"/>
    </source>
</evidence>
<accession>A0A974XXI8</accession>
<feature type="region of interest" description="C-terminal hotdog fold" evidence="7">
    <location>
        <begin position="916"/>
        <end position="1061"/>
    </location>
</feature>